<keyword evidence="6" id="KW-0460">Magnesium</keyword>
<evidence type="ECO:0000256" key="1">
    <source>
        <dbReference type="ARBA" id="ARBA00001946"/>
    </source>
</evidence>
<dbReference type="InterPro" id="IPR032240">
    <property type="entry name" value="Cas9_REC"/>
</dbReference>
<evidence type="ECO:0000256" key="10">
    <source>
        <dbReference type="ARBA" id="ARBA00023211"/>
    </source>
</evidence>
<dbReference type="InterPro" id="IPR036397">
    <property type="entry name" value="RNaseH_sf"/>
</dbReference>
<dbReference type="GO" id="GO:0016787">
    <property type="term" value="F:hydrolase activity"/>
    <property type="evidence" value="ECO:0007669"/>
    <property type="project" value="UniProtKB-KW"/>
</dbReference>
<keyword evidence="8 12" id="KW-0051">Antiviral defense</keyword>
<keyword evidence="10" id="KW-0464">Manganese</keyword>
<dbReference type="OrthoDB" id="9757607at2"/>
<dbReference type="GO" id="GO:0003677">
    <property type="term" value="F:DNA binding"/>
    <property type="evidence" value="ECO:0007669"/>
    <property type="project" value="UniProtKB-UniRule"/>
</dbReference>
<dbReference type="InterPro" id="IPR032239">
    <property type="entry name" value="Cas9-BH"/>
</dbReference>
<evidence type="ECO:0000256" key="9">
    <source>
        <dbReference type="ARBA" id="ARBA00023125"/>
    </source>
</evidence>
<evidence type="ECO:0000256" key="12">
    <source>
        <dbReference type="HAMAP-Rule" id="MF_01480"/>
    </source>
</evidence>
<dbReference type="InterPro" id="IPR055228">
    <property type="entry name" value="Cas9_RuvC"/>
</dbReference>
<dbReference type="KEGG" id="sper:EW093_08415"/>
<feature type="active site" description="For RuvC-like nuclease domain" evidence="12">
    <location>
        <position position="9"/>
    </location>
</feature>
<dbReference type="Pfam" id="PF13395">
    <property type="entry name" value="HNH_4"/>
    <property type="match status" value="1"/>
</dbReference>
<evidence type="ECO:0000256" key="2">
    <source>
        <dbReference type="ARBA" id="ARBA00022722"/>
    </source>
</evidence>
<organism evidence="14 15">
    <name type="scientific">Thiospirochaeta perfilievii</name>
    <dbReference type="NCBI Taxonomy" id="252967"/>
    <lineage>
        <taxon>Bacteria</taxon>
        <taxon>Pseudomonadati</taxon>
        <taxon>Spirochaetota</taxon>
        <taxon>Spirochaetia</taxon>
        <taxon>Spirochaetales</taxon>
        <taxon>Spirochaetaceae</taxon>
        <taxon>Thiospirochaeta</taxon>
    </lineage>
</organism>
<dbReference type="HAMAP" id="MF_01480">
    <property type="entry name" value="Cas9"/>
    <property type="match status" value="1"/>
</dbReference>
<protein>
    <recommendedName>
        <fullName evidence="12">CRISPR-associated endonuclease Cas9</fullName>
        <ecNumber evidence="12">3.1.-.-</ecNumber>
    </recommendedName>
</protein>
<evidence type="ECO:0000256" key="8">
    <source>
        <dbReference type="ARBA" id="ARBA00023118"/>
    </source>
</evidence>
<evidence type="ECO:0000256" key="5">
    <source>
        <dbReference type="ARBA" id="ARBA00022801"/>
    </source>
</evidence>
<comment type="domain">
    <text evidence="12">Has 2 endonuclease domains. The discontinuous RuvC-like domain cleaves the target DNA noncomplementary to crRNA while the HNH nuclease domain cleaves the target DNA complementary to crRNA.</text>
</comment>
<evidence type="ECO:0000256" key="7">
    <source>
        <dbReference type="ARBA" id="ARBA00022884"/>
    </source>
</evidence>
<keyword evidence="4 12" id="KW-0255">Endonuclease</keyword>
<gene>
    <name evidence="12 14" type="primary">cas9</name>
    <name evidence="14" type="ORF">EW093_08415</name>
</gene>
<dbReference type="InterPro" id="IPR032237">
    <property type="entry name" value="Cas9_PI"/>
</dbReference>
<dbReference type="InterPro" id="IPR028629">
    <property type="entry name" value="Cas9"/>
</dbReference>
<proteinExistence type="inferred from homology"/>
<comment type="subunit">
    <text evidence="11 12">Monomer. Binds crRNA and tracrRNA.</text>
</comment>
<accession>A0A5C1QCQ8</accession>
<comment type="function">
    <text evidence="12">CRISPR (clustered regularly interspaced short palindromic repeat) is an adaptive immune system that provides protection against mobile genetic elements (viruses, transposable elements and conjugative plasmids). CRISPR clusters contain spacers, sequences complementary to antecedent mobile elements, and target invading nucleic acids. CRISPR clusters are transcribed and processed into CRISPR RNA (crRNA). In type II CRISPR systems correct processing of pre-crRNA requires a trans-encoded small RNA (tracrRNA), endogenous ribonuclease 3 (rnc) and this protein. The tracrRNA serves as a guide for ribonuclease 3-aided processing of pre-crRNA. Subsequently Cas9/crRNA/tracrRNA endonucleolytically cleaves linear or circular dsDNA target complementary to the spacer; Cas9 is inactive in the absence of the 2 guide RNAs (gRNA). Cas9 recognizes the protospacer adjacent motif (PAM) in the CRISPR repeat sequences to help distinguish self versus nonself, as targets within the bacterial CRISPR locus do not have PAMs. PAM recognition is also required for catalytic activity.</text>
</comment>
<feature type="domain" description="HNH Cas9-type" evidence="13">
    <location>
        <begin position="766"/>
        <end position="927"/>
    </location>
</feature>
<dbReference type="EMBL" id="CP035807">
    <property type="protein sequence ID" value="QEN04729.1"/>
    <property type="molecule type" value="Genomic_DNA"/>
</dbReference>
<keyword evidence="5 12" id="KW-0378">Hydrolase</keyword>
<evidence type="ECO:0000259" key="13">
    <source>
        <dbReference type="PROSITE" id="PS51749"/>
    </source>
</evidence>
<dbReference type="PROSITE" id="PS51749">
    <property type="entry name" value="HNH_CAS9"/>
    <property type="match status" value="1"/>
</dbReference>
<dbReference type="GO" id="GO:0004519">
    <property type="term" value="F:endonuclease activity"/>
    <property type="evidence" value="ECO:0007669"/>
    <property type="project" value="UniProtKB-UniRule"/>
</dbReference>
<comment type="similarity">
    <text evidence="12">Belongs to the CRISPR-associated Cas9 family.</text>
</comment>
<evidence type="ECO:0000256" key="4">
    <source>
        <dbReference type="ARBA" id="ARBA00022759"/>
    </source>
</evidence>
<dbReference type="EC" id="3.1.-.-" evidence="12"/>
<dbReference type="InterPro" id="IPR033114">
    <property type="entry name" value="HNH_CAS9"/>
</dbReference>
<dbReference type="GO" id="GO:0051607">
    <property type="term" value="P:defense response to virus"/>
    <property type="evidence" value="ECO:0007669"/>
    <property type="project" value="UniProtKB-UniRule"/>
</dbReference>
<evidence type="ECO:0000313" key="14">
    <source>
        <dbReference type="EMBL" id="QEN04729.1"/>
    </source>
</evidence>
<dbReference type="InterPro" id="IPR003615">
    <property type="entry name" value="HNH_nuc"/>
</dbReference>
<comment type="caution">
    <text evidence="12">Lacks conserved residue(s) required for the propagation of feature annotation.</text>
</comment>
<keyword evidence="9 12" id="KW-0238">DNA-binding</keyword>
<dbReference type="GO" id="GO:0043571">
    <property type="term" value="P:maintenance of CRISPR repeat elements"/>
    <property type="evidence" value="ECO:0007669"/>
    <property type="project" value="UniProtKB-UniRule"/>
</dbReference>
<comment type="cofactor">
    <cofactor evidence="1">
        <name>Mg(2+)</name>
        <dbReference type="ChEBI" id="CHEBI:18420"/>
    </cofactor>
</comment>
<dbReference type="Pfam" id="PF16592">
    <property type="entry name" value="Cas9_REC"/>
    <property type="match status" value="1"/>
</dbReference>
<keyword evidence="3" id="KW-0479">Metal-binding</keyword>
<evidence type="ECO:0000256" key="11">
    <source>
        <dbReference type="ARBA" id="ARBA00046380"/>
    </source>
</evidence>
<sequence>MKNYSIGLDIGTASVGWSVVDENLNIIRKSGKNLMGVRLFDSGNTAVVRRTHRATRRRIARRKQRIQLLRTLFENEILPIDENFFRRMDNSFLWMEDKKQETKNILFEDETFDDKAYHQKYPTIYHLRKELLESDEKIDIRLLYLAVHHMIKFRGHFIYEEADFNTESGISKSIEKMLESISDFYDENMNLPTVNEVQVILLDKNKKKGDKQKEIVDLFDKQYKKEITEISKAIVGYKANFPKIFMVNDSDIKYNKSFSEELEDSVIMEITGDDYYLFESIEQVYSGFILSEILGDEHNISSAMVQRFNKHKKDKKHLKSLFKITTLKEYYKSIFHSKKAEKVSYTAYINNESSCSNEQLNKSIKAILEKYKVELSDNKDYIYCIEQIEKEDFLKKIRSKENVGIPYQLHKQELEQILVKQSKFYPSLDIEKILSILTFKIPYYVGPLVSEDKSEFAWMERLTEGEILPWNYKDVIDIDKTAEKFIRRMTNKCTYLPKEDVIPKNSILYSEFILLNELNKVRIGGKLLSMDLKRDIIRDVFKKYKNVTIKKIKDYLNNSDIAYSTKQGGVYNYDDEITGTQQENKFASSLTSYIDFEKIFGEGYVEDNPNKVEKIIEWLTIYNSKEIIRKQITKKYPEITKEQIKKILKKSYSGWSRLSARLLDGIKGNNVNHVDLTIINIMRKSNYNFMEIVNDDEFGFNDKINEIRLESNLNSTKVTYKEDIESLPTSPANKKGIWQSVKIVDEIIKIMSKGKDKNKPQRIYIEMARDNQEKKRTTSRRKMLDDLYKKIKNDSYFDYKIINDPEVVKDERIESSRLFLYLTQNGKCMYTGKPLHINQLSNYHIDHIIPQSFIKDDSFNNKVLVIAKANMDKLDQPVNSRMDIPKSVYILWENLEQQGLISKIKHNNLKKTSFSEQDYKGFISRQLVETRQISKHVLNIFKDYKYAKNVVSVKAQLTSSYRKANKLYKIRNLNDLHHAHDAYITCVVGKHIFDRQTKFTWKNYLKESTGSKYGFVIGGLNKNIELSDKVRKVLAYKNVLITKQLKENSGEDKGGFWKSTIHSNTSKGNNKIPLKENLSPEKYGFYTSENRAYCIAIEAKKGKKVFNRIVGVPVNIASSKNLEVALDKFIKDSLDVDEYKILKDKIYLNQLFIQGGSEFYIASEAYLHTATQLFLDNKFTLFIKDITSNKSIDKVNDSLFEEFYDYYIKKLETHYYKYSTISEKMTLNRDLFINLSKEEKTQIILKLLDVTKSGSSQIDLKKIGCSVGTGIIASFALNRDEMTFIDQSITGFYEKRYKL</sequence>
<dbReference type="Pfam" id="PF16595">
    <property type="entry name" value="Cas9_PI"/>
    <property type="match status" value="1"/>
</dbReference>
<dbReference type="GO" id="GO:0003723">
    <property type="term" value="F:RNA binding"/>
    <property type="evidence" value="ECO:0007669"/>
    <property type="project" value="UniProtKB-UniRule"/>
</dbReference>
<dbReference type="Pfam" id="PF16593">
    <property type="entry name" value="Cas9-BH"/>
    <property type="match status" value="1"/>
</dbReference>
<keyword evidence="2 12" id="KW-0540">Nuclease</keyword>
<dbReference type="Gene3D" id="3.30.420.10">
    <property type="entry name" value="Ribonuclease H-like superfamily/Ribonuclease H"/>
    <property type="match status" value="2"/>
</dbReference>
<dbReference type="Gene3D" id="1.10.30.50">
    <property type="match status" value="1"/>
</dbReference>
<dbReference type="NCBIfam" id="TIGR01865">
    <property type="entry name" value="cas_Csn1"/>
    <property type="match status" value="1"/>
</dbReference>
<evidence type="ECO:0000256" key="3">
    <source>
        <dbReference type="ARBA" id="ARBA00022723"/>
    </source>
</evidence>
<dbReference type="RefSeq" id="WP_149567972.1">
    <property type="nucleotide sequence ID" value="NZ_CP035807.1"/>
</dbReference>
<reference evidence="14 15" key="2">
    <citation type="submission" date="2019-09" db="EMBL/GenBank/DDBJ databases">
        <title>Complete Genome Sequence and Methylome Analysis of free living Spirochaetas.</title>
        <authorList>
            <person name="Leshcheva N."/>
            <person name="Mikheeva N."/>
        </authorList>
    </citation>
    <scope>NUCLEOTIDE SEQUENCE [LARGE SCALE GENOMIC DNA]</scope>
    <source>
        <strain evidence="14 15">P</strain>
    </source>
</reference>
<feature type="active site" description="Proton acceptor for HNH nuclease domain" evidence="12">
    <location>
        <position position="847"/>
    </location>
</feature>
<evidence type="ECO:0000256" key="6">
    <source>
        <dbReference type="ARBA" id="ARBA00022842"/>
    </source>
</evidence>
<dbReference type="Proteomes" id="UP000323824">
    <property type="component" value="Chromosome"/>
</dbReference>
<name>A0A5C1QCQ8_9SPIO</name>
<keyword evidence="15" id="KW-1185">Reference proteome</keyword>
<dbReference type="Pfam" id="PF22702">
    <property type="entry name" value="Cas9_RuvC"/>
    <property type="match status" value="1"/>
</dbReference>
<reference evidence="14 15" key="1">
    <citation type="submission" date="2019-02" db="EMBL/GenBank/DDBJ databases">
        <authorList>
            <person name="Fomenkov A."/>
            <person name="Dubinina G."/>
            <person name="Grabovich M."/>
            <person name="Vincze T."/>
            <person name="Roberts R.J."/>
        </authorList>
    </citation>
    <scope>NUCLEOTIDE SEQUENCE [LARGE SCALE GENOMIC DNA]</scope>
    <source>
        <strain evidence="14 15">P</strain>
    </source>
</reference>
<dbReference type="GO" id="GO:0046872">
    <property type="term" value="F:metal ion binding"/>
    <property type="evidence" value="ECO:0007669"/>
    <property type="project" value="UniProtKB-UniRule"/>
</dbReference>
<evidence type="ECO:0000313" key="15">
    <source>
        <dbReference type="Proteomes" id="UP000323824"/>
    </source>
</evidence>
<keyword evidence="7 12" id="KW-0694">RNA-binding</keyword>